<dbReference type="Proteomes" id="UP001557470">
    <property type="component" value="Unassembled WGS sequence"/>
</dbReference>
<evidence type="ECO:0000256" key="11">
    <source>
        <dbReference type="ARBA" id="ARBA00023157"/>
    </source>
</evidence>
<evidence type="ECO:0000256" key="16">
    <source>
        <dbReference type="PIRSR" id="PIRSR000865-2"/>
    </source>
</evidence>
<dbReference type="InterPro" id="IPR033906">
    <property type="entry name" value="Lipase_N"/>
</dbReference>
<evidence type="ECO:0000256" key="5">
    <source>
        <dbReference type="ARBA" id="ARBA00022525"/>
    </source>
</evidence>
<dbReference type="InterPro" id="IPR016272">
    <property type="entry name" value="Lipase_LIPH"/>
</dbReference>
<feature type="signal peptide" evidence="18">
    <location>
        <begin position="1"/>
        <end position="19"/>
    </location>
</feature>
<gene>
    <name evidence="20" type="ORF">UPYG_G00116660</name>
</gene>
<feature type="binding site" evidence="16">
    <location>
        <position position="195"/>
    </location>
    <ligand>
        <name>Ca(2+)</name>
        <dbReference type="ChEBI" id="CHEBI:29108"/>
    </ligand>
</feature>
<dbReference type="FunFam" id="3.40.50.1820:FF:000063">
    <property type="entry name" value="Lipase member H"/>
    <property type="match status" value="1"/>
</dbReference>
<evidence type="ECO:0000259" key="19">
    <source>
        <dbReference type="Pfam" id="PF00151"/>
    </source>
</evidence>
<evidence type="ECO:0000256" key="8">
    <source>
        <dbReference type="ARBA" id="ARBA00022963"/>
    </source>
</evidence>
<evidence type="ECO:0000256" key="12">
    <source>
        <dbReference type="ARBA" id="ARBA00023180"/>
    </source>
</evidence>
<evidence type="ECO:0000256" key="3">
    <source>
        <dbReference type="ARBA" id="ARBA00010701"/>
    </source>
</evidence>
<keyword evidence="16" id="KW-0106">Calcium</keyword>
<dbReference type="SUPFAM" id="SSF53474">
    <property type="entry name" value="alpha/beta-Hydrolases"/>
    <property type="match status" value="1"/>
</dbReference>
<dbReference type="InterPro" id="IPR013818">
    <property type="entry name" value="Lipase"/>
</dbReference>
<keyword evidence="5" id="KW-0964">Secreted</keyword>
<evidence type="ECO:0000256" key="4">
    <source>
        <dbReference type="ARBA" id="ARBA00022475"/>
    </source>
</evidence>
<keyword evidence="21" id="KW-1185">Reference proteome</keyword>
<dbReference type="AlphaFoldDB" id="A0ABD0X420"/>
<keyword evidence="9" id="KW-0443">Lipid metabolism</keyword>
<evidence type="ECO:0000256" key="15">
    <source>
        <dbReference type="PIRSR" id="PIRSR000865-1"/>
    </source>
</evidence>
<evidence type="ECO:0000313" key="21">
    <source>
        <dbReference type="Proteomes" id="UP001557470"/>
    </source>
</evidence>
<dbReference type="CDD" id="cd00707">
    <property type="entry name" value="Pancreat_lipase_like"/>
    <property type="match status" value="1"/>
</dbReference>
<accession>A0ABD0X420</accession>
<evidence type="ECO:0000313" key="20">
    <source>
        <dbReference type="EMBL" id="KAL0994006.1"/>
    </source>
</evidence>
<dbReference type="PANTHER" id="PTHR11610">
    <property type="entry name" value="LIPASE"/>
    <property type="match status" value="1"/>
</dbReference>
<evidence type="ECO:0000256" key="18">
    <source>
        <dbReference type="SAM" id="SignalP"/>
    </source>
</evidence>
<sequence>MSFWGLLALLFGSVEIYRASKCDIFTDLNLHHAIIGTNLYVKLLLYTRENDTCGQELSHYNLSAHPQFNVTKITTFIIHGYRPTGSPPNWLGNLKGELLAREDMNVLVVDWNRGATNLNYAKVVETTRDAAYNLTVFIRNMQENGASLSSIYMIGISLGAHISGFVGANFNGEIGRITALDPAGPLFNGKSTDNRLDPTDAQFVDVVHTDMDALGYRKPLGHIDFYPNGGADQPGCPKTILSGSAYFKCEHQRAVFLYLESMKPTCTSRAFPCTSYRDFLDGHCLECKFGSIGCPVFGYDVIKWKDYLMPEQMFYFTTNTQDPFCRTNYMLEIVTWNLNTIKSYITIRLHNGSEVTKATINHKASSFQKYKVTRLLAQFDKDLSNVEKISFKFSMGNTLQYKRKLRVLRIRLTHLERKDRPLCRYDLLLEDNKEVTFRPIPCEDSNF</sequence>
<dbReference type="GO" id="GO:0004620">
    <property type="term" value="F:phospholipase activity"/>
    <property type="evidence" value="ECO:0007669"/>
    <property type="project" value="UniProtKB-ARBA"/>
</dbReference>
<dbReference type="GO" id="GO:0016042">
    <property type="term" value="P:lipid catabolic process"/>
    <property type="evidence" value="ECO:0007669"/>
    <property type="project" value="UniProtKB-KW"/>
</dbReference>
<dbReference type="EMBL" id="JAGEUA010000003">
    <property type="protein sequence ID" value="KAL0994006.1"/>
    <property type="molecule type" value="Genomic_DNA"/>
</dbReference>
<evidence type="ECO:0000256" key="7">
    <source>
        <dbReference type="ARBA" id="ARBA00022801"/>
    </source>
</evidence>
<feature type="active site" description="Charge relay system" evidence="15">
    <location>
        <position position="251"/>
    </location>
</feature>
<evidence type="ECO:0000256" key="6">
    <source>
        <dbReference type="ARBA" id="ARBA00022729"/>
    </source>
</evidence>
<feature type="binding site" evidence="16">
    <location>
        <position position="197"/>
    </location>
    <ligand>
        <name>Ca(2+)</name>
        <dbReference type="ChEBI" id="CHEBI:29108"/>
    </ligand>
</feature>
<evidence type="ECO:0000256" key="10">
    <source>
        <dbReference type="ARBA" id="ARBA00023136"/>
    </source>
</evidence>
<comment type="function">
    <text evidence="14">Hydrolyzes specifically phosphatidic acid (PA) to produce 2-acyl lysophosphatidic acid (LPA; a potent bioactive lipid mediator) and fatty acid. Does not hydrolyze other phospholipids, like phosphatidylserine (PS), phosphatidylcholine (PC) and phosphatidylethanolamine (PE) or triacylglycerol (TG).</text>
</comment>
<organism evidence="20 21">
    <name type="scientific">Umbra pygmaea</name>
    <name type="common">Eastern mudminnow</name>
    <dbReference type="NCBI Taxonomy" id="75934"/>
    <lineage>
        <taxon>Eukaryota</taxon>
        <taxon>Metazoa</taxon>
        <taxon>Chordata</taxon>
        <taxon>Craniata</taxon>
        <taxon>Vertebrata</taxon>
        <taxon>Euteleostomi</taxon>
        <taxon>Actinopterygii</taxon>
        <taxon>Neopterygii</taxon>
        <taxon>Teleostei</taxon>
        <taxon>Protacanthopterygii</taxon>
        <taxon>Esociformes</taxon>
        <taxon>Umbridae</taxon>
        <taxon>Umbra</taxon>
    </lineage>
</organism>
<comment type="caution">
    <text evidence="20">The sequence shown here is derived from an EMBL/GenBank/DDBJ whole genome shotgun (WGS) entry which is preliminary data.</text>
</comment>
<comment type="similarity">
    <text evidence="3 17">Belongs to the AB hydrolase superfamily. Lipase family.</text>
</comment>
<proteinExistence type="inferred from homology"/>
<dbReference type="GO" id="GO:0005615">
    <property type="term" value="C:extracellular space"/>
    <property type="evidence" value="ECO:0007669"/>
    <property type="project" value="UniProtKB-ARBA"/>
</dbReference>
<keyword evidence="10" id="KW-0472">Membrane</keyword>
<comment type="catalytic activity">
    <reaction evidence="13">
        <text>1-hexadecanoyl-2-(9Z-octadecenoyl)-sn-glycero-3-phosphate + H2O = 2-(9Z-octadecenoyl)-sn-glycero-3-phosphate + hexadecanoate + H(+)</text>
        <dbReference type="Rhea" id="RHEA:40943"/>
        <dbReference type="ChEBI" id="CHEBI:7896"/>
        <dbReference type="ChEBI" id="CHEBI:15377"/>
        <dbReference type="ChEBI" id="CHEBI:15378"/>
        <dbReference type="ChEBI" id="CHEBI:64839"/>
        <dbReference type="ChEBI" id="CHEBI:77593"/>
    </reaction>
    <physiologicalReaction direction="left-to-right" evidence="13">
        <dbReference type="Rhea" id="RHEA:40944"/>
    </physiologicalReaction>
</comment>
<dbReference type="Pfam" id="PF00151">
    <property type="entry name" value="Lipase"/>
    <property type="match status" value="1"/>
</dbReference>
<evidence type="ECO:0000256" key="9">
    <source>
        <dbReference type="ARBA" id="ARBA00023098"/>
    </source>
</evidence>
<dbReference type="PANTHER" id="PTHR11610:SF12">
    <property type="entry name" value="LIPASE MEMBER H"/>
    <property type="match status" value="1"/>
</dbReference>
<dbReference type="GO" id="GO:0006654">
    <property type="term" value="P:phosphatidic acid biosynthetic process"/>
    <property type="evidence" value="ECO:0007669"/>
    <property type="project" value="UniProtKB-ARBA"/>
</dbReference>
<feature type="domain" description="Lipase" evidence="19">
    <location>
        <begin position="38"/>
        <end position="324"/>
    </location>
</feature>
<keyword evidence="12" id="KW-0325">Glycoprotein</keyword>
<evidence type="ECO:0000256" key="2">
    <source>
        <dbReference type="ARBA" id="ARBA00004613"/>
    </source>
</evidence>
<keyword evidence="7" id="KW-0378">Hydrolase</keyword>
<keyword evidence="8" id="KW-0442">Lipid degradation</keyword>
<evidence type="ECO:0000256" key="1">
    <source>
        <dbReference type="ARBA" id="ARBA00004202"/>
    </source>
</evidence>
<feature type="active site" description="Charge relay system" evidence="15">
    <location>
        <position position="181"/>
    </location>
</feature>
<feature type="chain" id="PRO_5044800362" description="Lipase domain-containing protein" evidence="18">
    <location>
        <begin position="20"/>
        <end position="447"/>
    </location>
</feature>
<keyword evidence="16" id="KW-0479">Metal-binding</keyword>
<dbReference type="Gene3D" id="3.40.50.1820">
    <property type="entry name" value="alpha/beta hydrolase"/>
    <property type="match status" value="1"/>
</dbReference>
<keyword evidence="4" id="KW-1003">Cell membrane</keyword>
<evidence type="ECO:0000256" key="14">
    <source>
        <dbReference type="ARBA" id="ARBA00049600"/>
    </source>
</evidence>
<protein>
    <recommendedName>
        <fullName evidence="19">Lipase domain-containing protein</fullName>
    </recommendedName>
</protein>
<comment type="subcellular location">
    <subcellularLocation>
        <location evidence="1">Cell membrane</location>
        <topology evidence="1">Peripheral membrane protein</topology>
    </subcellularLocation>
    <subcellularLocation>
        <location evidence="2">Secreted</location>
    </subcellularLocation>
</comment>
<name>A0ABD0X420_UMBPY</name>
<evidence type="ECO:0000256" key="13">
    <source>
        <dbReference type="ARBA" id="ARBA00048637"/>
    </source>
</evidence>
<keyword evidence="6 18" id="KW-0732">Signal</keyword>
<feature type="active site" description="Nucleophile" evidence="15">
    <location>
        <position position="157"/>
    </location>
</feature>
<dbReference type="InterPro" id="IPR029058">
    <property type="entry name" value="AB_hydrolase_fold"/>
</dbReference>
<reference evidence="20 21" key="1">
    <citation type="submission" date="2024-06" db="EMBL/GenBank/DDBJ databases">
        <authorList>
            <person name="Pan Q."/>
            <person name="Wen M."/>
            <person name="Jouanno E."/>
            <person name="Zahm M."/>
            <person name="Klopp C."/>
            <person name="Cabau C."/>
            <person name="Louis A."/>
            <person name="Berthelot C."/>
            <person name="Parey E."/>
            <person name="Roest Crollius H."/>
            <person name="Montfort J."/>
            <person name="Robinson-Rechavi M."/>
            <person name="Bouchez O."/>
            <person name="Lampietro C."/>
            <person name="Lopez Roques C."/>
            <person name="Donnadieu C."/>
            <person name="Postlethwait J."/>
            <person name="Bobe J."/>
            <person name="Verreycken H."/>
            <person name="Guiguen Y."/>
        </authorList>
    </citation>
    <scope>NUCLEOTIDE SEQUENCE [LARGE SCALE GENOMIC DNA]</scope>
    <source>
        <strain evidence="20">Up_M1</strain>
        <tissue evidence="20">Testis</tissue>
    </source>
</reference>
<evidence type="ECO:0000256" key="17">
    <source>
        <dbReference type="RuleBase" id="RU004262"/>
    </source>
</evidence>
<feature type="binding site" evidence="16">
    <location>
        <position position="200"/>
    </location>
    <ligand>
        <name>Ca(2+)</name>
        <dbReference type="ChEBI" id="CHEBI:29108"/>
    </ligand>
</feature>
<keyword evidence="11" id="KW-1015">Disulfide bond</keyword>
<dbReference type="PRINTS" id="PR00821">
    <property type="entry name" value="TAGLIPASE"/>
</dbReference>
<dbReference type="GO" id="GO:0005886">
    <property type="term" value="C:plasma membrane"/>
    <property type="evidence" value="ECO:0007669"/>
    <property type="project" value="UniProtKB-SubCell"/>
</dbReference>
<dbReference type="InterPro" id="IPR000734">
    <property type="entry name" value="TAG_lipase"/>
</dbReference>
<dbReference type="PIRSF" id="PIRSF000865">
    <property type="entry name" value="Lipoprotein_lipase_LIPH"/>
    <property type="match status" value="1"/>
</dbReference>
<dbReference type="GO" id="GO:0008201">
    <property type="term" value="F:heparin binding"/>
    <property type="evidence" value="ECO:0007669"/>
    <property type="project" value="UniProtKB-ARBA"/>
</dbReference>